<organism evidence="1 2">
    <name type="scientific">Lactuca virosa</name>
    <dbReference type="NCBI Taxonomy" id="75947"/>
    <lineage>
        <taxon>Eukaryota</taxon>
        <taxon>Viridiplantae</taxon>
        <taxon>Streptophyta</taxon>
        <taxon>Embryophyta</taxon>
        <taxon>Tracheophyta</taxon>
        <taxon>Spermatophyta</taxon>
        <taxon>Magnoliopsida</taxon>
        <taxon>eudicotyledons</taxon>
        <taxon>Gunneridae</taxon>
        <taxon>Pentapetalae</taxon>
        <taxon>asterids</taxon>
        <taxon>campanulids</taxon>
        <taxon>Asterales</taxon>
        <taxon>Asteraceae</taxon>
        <taxon>Cichorioideae</taxon>
        <taxon>Cichorieae</taxon>
        <taxon>Lactucinae</taxon>
        <taxon>Lactuca</taxon>
    </lineage>
</organism>
<dbReference type="Proteomes" id="UP001157418">
    <property type="component" value="Unassembled WGS sequence"/>
</dbReference>
<gene>
    <name evidence="1" type="ORF">LVIROSA_LOCUS22215</name>
</gene>
<reference evidence="1 2" key="1">
    <citation type="submission" date="2022-01" db="EMBL/GenBank/DDBJ databases">
        <authorList>
            <person name="Xiong W."/>
            <person name="Schranz E."/>
        </authorList>
    </citation>
    <scope>NUCLEOTIDE SEQUENCE [LARGE SCALE GENOMIC DNA]</scope>
</reference>
<dbReference type="EMBL" id="CAKMRJ010004445">
    <property type="protein sequence ID" value="CAH1435806.1"/>
    <property type="molecule type" value="Genomic_DNA"/>
</dbReference>
<comment type="caution">
    <text evidence="1">The sequence shown here is derived from an EMBL/GenBank/DDBJ whole genome shotgun (WGS) entry which is preliminary data.</text>
</comment>
<dbReference type="AlphaFoldDB" id="A0AAU9NBD6"/>
<sequence length="144" mass="16093">MAAFAVRLISREQNENANIHKESKGFNTNQLDDVSNVVRAQEGSSMALTNTDGDVANMGVSLDLKSYCLQTFQKQHPRRNDNYKSKTKSTSKDIVAKEIQSIDINPSCPNQLDFHLDDGWYGVLDFHNFQVTHTYPLPSTSLAG</sequence>
<accession>A0AAU9NBD6</accession>
<evidence type="ECO:0000313" key="1">
    <source>
        <dbReference type="EMBL" id="CAH1435806.1"/>
    </source>
</evidence>
<name>A0AAU9NBD6_9ASTR</name>
<protein>
    <submittedName>
        <fullName evidence="1">Uncharacterized protein</fullName>
    </submittedName>
</protein>
<evidence type="ECO:0000313" key="2">
    <source>
        <dbReference type="Proteomes" id="UP001157418"/>
    </source>
</evidence>
<proteinExistence type="predicted"/>
<keyword evidence="2" id="KW-1185">Reference proteome</keyword>